<dbReference type="InterPro" id="IPR010710">
    <property type="entry name" value="DUF1289"/>
</dbReference>
<gene>
    <name evidence="1" type="ORF">M622_00425</name>
</gene>
<evidence type="ECO:0000313" key="2">
    <source>
        <dbReference type="Proteomes" id="UP000015455"/>
    </source>
</evidence>
<comment type="caution">
    <text evidence="1">The sequence shown here is derived from an EMBL/GenBank/DDBJ whole genome shotgun (WGS) entry which is preliminary data.</text>
</comment>
<dbReference type="Pfam" id="PF06945">
    <property type="entry name" value="DUF1289"/>
    <property type="match status" value="1"/>
</dbReference>
<accession>T0AWJ9</accession>
<dbReference type="PATRIC" id="fig|1348657.5.peg.83"/>
<protein>
    <recommendedName>
        <fullName evidence="3">DUF1289 domain-containing protein</fullName>
    </recommendedName>
</protein>
<organism evidence="1 2">
    <name type="scientific">Thauera terpenica 58Eu</name>
    <dbReference type="NCBI Taxonomy" id="1348657"/>
    <lineage>
        <taxon>Bacteria</taxon>
        <taxon>Pseudomonadati</taxon>
        <taxon>Pseudomonadota</taxon>
        <taxon>Betaproteobacteria</taxon>
        <taxon>Rhodocyclales</taxon>
        <taxon>Zoogloeaceae</taxon>
        <taxon>Thauera</taxon>
    </lineage>
</organism>
<dbReference type="STRING" id="1348657.M622_00425"/>
<evidence type="ECO:0008006" key="3">
    <source>
        <dbReference type="Google" id="ProtNLM"/>
    </source>
</evidence>
<evidence type="ECO:0000313" key="1">
    <source>
        <dbReference type="EMBL" id="EPZ17264.1"/>
    </source>
</evidence>
<proteinExistence type="predicted"/>
<keyword evidence="2" id="KW-1185">Reference proteome</keyword>
<sequence>MSADTGWCEGCQRTIAEITRWSTTTDGDRQAILAAVSERREFLGESGQAFEVRA</sequence>
<dbReference type="eggNOG" id="COG3313">
    <property type="taxonomic scope" value="Bacteria"/>
</dbReference>
<dbReference type="EMBL" id="ATJV01000001">
    <property type="protein sequence ID" value="EPZ17264.1"/>
    <property type="molecule type" value="Genomic_DNA"/>
</dbReference>
<dbReference type="Proteomes" id="UP000015455">
    <property type="component" value="Unassembled WGS sequence"/>
</dbReference>
<name>T0AWJ9_9RHOO</name>
<dbReference type="AlphaFoldDB" id="T0AWJ9"/>
<reference evidence="1 2" key="1">
    <citation type="submission" date="2013-06" db="EMBL/GenBank/DDBJ databases">
        <title>Draft genome sequence of Thauera terpenica.</title>
        <authorList>
            <person name="Liu B."/>
            <person name="Frostegard A.H."/>
            <person name="Shapleigh J.P."/>
        </authorList>
    </citation>
    <scope>NUCLEOTIDE SEQUENCE [LARGE SCALE GENOMIC DNA]</scope>
    <source>
        <strain evidence="1 2">58Eu</strain>
    </source>
</reference>